<proteinExistence type="predicted"/>
<dbReference type="InterPro" id="IPR001375">
    <property type="entry name" value="Peptidase_S9_cat"/>
</dbReference>
<keyword evidence="4" id="KW-1185">Reference proteome</keyword>
<dbReference type="AlphaFoldDB" id="A0AAD4TGT2"/>
<dbReference type="PANTHER" id="PTHR43056">
    <property type="entry name" value="PEPTIDASE S9 PROLYL OLIGOPEPTIDASE"/>
    <property type="match status" value="1"/>
</dbReference>
<dbReference type="InterPro" id="IPR029058">
    <property type="entry name" value="AB_hydrolase_fold"/>
</dbReference>
<dbReference type="InterPro" id="IPR050585">
    <property type="entry name" value="Xaa-Pro_dipeptidyl-ppase/CocE"/>
</dbReference>
<keyword evidence="1" id="KW-0472">Membrane</keyword>
<gene>
    <name evidence="3" type="ORF">MKW98_016812</name>
</gene>
<dbReference type="Proteomes" id="UP001202328">
    <property type="component" value="Unassembled WGS sequence"/>
</dbReference>
<comment type="caution">
    <text evidence="3">The sequence shown here is derived from an EMBL/GenBank/DDBJ whole genome shotgun (WGS) entry which is preliminary data.</text>
</comment>
<accession>A0AAD4TGT2</accession>
<feature type="domain" description="Peptidase S9 prolyl oligopeptidase catalytic" evidence="2">
    <location>
        <begin position="33"/>
        <end position="112"/>
    </location>
</feature>
<evidence type="ECO:0000259" key="2">
    <source>
        <dbReference type="Pfam" id="PF00326"/>
    </source>
</evidence>
<protein>
    <recommendedName>
        <fullName evidence="2">Peptidase S9 prolyl oligopeptidase catalytic domain-containing protein</fullName>
    </recommendedName>
</protein>
<evidence type="ECO:0000256" key="1">
    <source>
        <dbReference type="SAM" id="Phobius"/>
    </source>
</evidence>
<feature type="transmembrane region" description="Helical" evidence="1">
    <location>
        <begin position="181"/>
        <end position="198"/>
    </location>
</feature>
<keyword evidence="1" id="KW-0812">Transmembrane</keyword>
<organism evidence="3 4">
    <name type="scientific">Papaver atlanticum</name>
    <dbReference type="NCBI Taxonomy" id="357466"/>
    <lineage>
        <taxon>Eukaryota</taxon>
        <taxon>Viridiplantae</taxon>
        <taxon>Streptophyta</taxon>
        <taxon>Embryophyta</taxon>
        <taxon>Tracheophyta</taxon>
        <taxon>Spermatophyta</taxon>
        <taxon>Magnoliopsida</taxon>
        <taxon>Ranunculales</taxon>
        <taxon>Papaveraceae</taxon>
        <taxon>Papaveroideae</taxon>
        <taxon>Papaver</taxon>
    </lineage>
</organism>
<dbReference type="GO" id="GO:0008236">
    <property type="term" value="F:serine-type peptidase activity"/>
    <property type="evidence" value="ECO:0007669"/>
    <property type="project" value="InterPro"/>
</dbReference>
<dbReference type="GO" id="GO:0006508">
    <property type="term" value="P:proteolysis"/>
    <property type="evidence" value="ECO:0007669"/>
    <property type="project" value="InterPro"/>
</dbReference>
<sequence>MKLFLKSQDYRVKVQSLRRTTFILTHLNSLKIDTHKFESHYTDNFVGCEEAYFERSPIYFVDKFSCLVILFQGLEDKVVTSDQARKIYTALKQKGLPVALVEYEGEQHGLAASSLVVLFEIDGLNWDSWLSWLQLKEVMLSWFRTRRVLWLEVVDCTYSYIVVGSRICFNICQGNFKEVRICFFISLFIFSLSLWCLVGL</sequence>
<evidence type="ECO:0000313" key="3">
    <source>
        <dbReference type="EMBL" id="KAI3960088.1"/>
    </source>
</evidence>
<dbReference type="EMBL" id="JAJJMB010000948">
    <property type="protein sequence ID" value="KAI3960088.1"/>
    <property type="molecule type" value="Genomic_DNA"/>
</dbReference>
<dbReference type="PANTHER" id="PTHR43056:SF5">
    <property type="entry name" value="PEPTIDASE S9 PROLYL OLIGOPEPTIDASE CATALYTIC DOMAIN-CONTAINING PROTEIN"/>
    <property type="match status" value="1"/>
</dbReference>
<keyword evidence="1" id="KW-1133">Transmembrane helix</keyword>
<evidence type="ECO:0000313" key="4">
    <source>
        <dbReference type="Proteomes" id="UP001202328"/>
    </source>
</evidence>
<dbReference type="Gene3D" id="3.40.50.1820">
    <property type="entry name" value="alpha/beta hydrolase"/>
    <property type="match status" value="1"/>
</dbReference>
<dbReference type="SUPFAM" id="SSF53474">
    <property type="entry name" value="alpha/beta-Hydrolases"/>
    <property type="match status" value="1"/>
</dbReference>
<name>A0AAD4TGT2_9MAGN</name>
<dbReference type="Pfam" id="PF00326">
    <property type="entry name" value="Peptidase_S9"/>
    <property type="match status" value="1"/>
</dbReference>
<reference evidence="3" key="1">
    <citation type="submission" date="2022-04" db="EMBL/GenBank/DDBJ databases">
        <title>A functionally conserved STORR gene fusion in Papaver species that diverged 16.8 million years ago.</title>
        <authorList>
            <person name="Catania T."/>
        </authorList>
    </citation>
    <scope>NUCLEOTIDE SEQUENCE</scope>
    <source>
        <strain evidence="3">S-188037</strain>
    </source>
</reference>